<sequence length="166" mass="19180">MAQGSHFRKMRKKKKKLQAEEAVGVSSDTMTEFVIDILEAHKTEDWNLNHGMKESVNTTNEGYEFWAQTLCPDSDSIIQICRKDKAYIRLNVSVNERICMVVKKEDISKATEKELQRGQQNKIIEQTKEKKNIPGSPISDFRKFSCGFELKMVDDGVEWRFRSGTI</sequence>
<gene>
    <name evidence="1" type="ORF">HKW66_Vig0208920</name>
</gene>
<proteinExistence type="predicted"/>
<protein>
    <submittedName>
        <fullName evidence="1">Uncharacterized protein</fullName>
    </submittedName>
</protein>
<evidence type="ECO:0000313" key="2">
    <source>
        <dbReference type="Proteomes" id="UP000743370"/>
    </source>
</evidence>
<accession>A0A8T0JJ87</accession>
<comment type="caution">
    <text evidence="1">The sequence shown here is derived from an EMBL/GenBank/DDBJ whole genome shotgun (WGS) entry which is preliminary data.</text>
</comment>
<dbReference type="Proteomes" id="UP000743370">
    <property type="component" value="Unassembled WGS sequence"/>
</dbReference>
<evidence type="ECO:0000313" key="1">
    <source>
        <dbReference type="EMBL" id="KAG2372240.1"/>
    </source>
</evidence>
<reference evidence="1 2" key="1">
    <citation type="submission" date="2020-05" db="EMBL/GenBank/DDBJ databases">
        <title>Vigna angularis (adzuki bean) Var. LongXiaoDou No. 4 denovo assembly.</title>
        <authorList>
            <person name="Xiang H."/>
        </authorList>
    </citation>
    <scope>NUCLEOTIDE SEQUENCE [LARGE SCALE GENOMIC DNA]</scope>
    <source>
        <tissue evidence="1">Leaf</tissue>
    </source>
</reference>
<name>A0A8T0JJ87_PHAAN</name>
<organism evidence="1 2">
    <name type="scientific">Phaseolus angularis</name>
    <name type="common">Azuki bean</name>
    <name type="synonym">Vigna angularis</name>
    <dbReference type="NCBI Taxonomy" id="3914"/>
    <lineage>
        <taxon>Eukaryota</taxon>
        <taxon>Viridiplantae</taxon>
        <taxon>Streptophyta</taxon>
        <taxon>Embryophyta</taxon>
        <taxon>Tracheophyta</taxon>
        <taxon>Spermatophyta</taxon>
        <taxon>Magnoliopsida</taxon>
        <taxon>eudicotyledons</taxon>
        <taxon>Gunneridae</taxon>
        <taxon>Pentapetalae</taxon>
        <taxon>rosids</taxon>
        <taxon>fabids</taxon>
        <taxon>Fabales</taxon>
        <taxon>Fabaceae</taxon>
        <taxon>Papilionoideae</taxon>
        <taxon>50 kb inversion clade</taxon>
        <taxon>NPAAA clade</taxon>
        <taxon>indigoferoid/millettioid clade</taxon>
        <taxon>Phaseoleae</taxon>
        <taxon>Vigna</taxon>
    </lineage>
</organism>
<dbReference type="AlphaFoldDB" id="A0A8T0JJ87"/>
<dbReference type="EMBL" id="JABFOF010000011">
    <property type="protein sequence ID" value="KAG2372240.1"/>
    <property type="molecule type" value="Genomic_DNA"/>
</dbReference>